<dbReference type="Proteomes" id="UP001209878">
    <property type="component" value="Unassembled WGS sequence"/>
</dbReference>
<keyword evidence="2" id="KW-1185">Reference proteome</keyword>
<evidence type="ECO:0000313" key="2">
    <source>
        <dbReference type="Proteomes" id="UP001209878"/>
    </source>
</evidence>
<name>A0AAD9P9S7_RIDPI</name>
<accession>A0AAD9P9S7</accession>
<gene>
    <name evidence="1" type="ORF">NP493_74g05036</name>
</gene>
<dbReference type="EMBL" id="JAODUO010000074">
    <property type="protein sequence ID" value="KAK2190622.1"/>
    <property type="molecule type" value="Genomic_DNA"/>
</dbReference>
<protein>
    <submittedName>
        <fullName evidence="1">Uncharacterized protein</fullName>
    </submittedName>
</protein>
<comment type="caution">
    <text evidence="1">The sequence shown here is derived from an EMBL/GenBank/DDBJ whole genome shotgun (WGS) entry which is preliminary data.</text>
</comment>
<dbReference type="AlphaFoldDB" id="A0AAD9P9S7"/>
<sequence length="38" mass="4433">MDVDKVVCGDRKIHTCCIEDIFAVFMMHSTLTFQTRQI</sequence>
<reference evidence="1" key="1">
    <citation type="journal article" date="2023" name="Mol. Biol. Evol.">
        <title>Third-Generation Sequencing Reveals the Adaptive Role of the Epigenome in Three Deep-Sea Polychaetes.</title>
        <authorList>
            <person name="Perez M."/>
            <person name="Aroh O."/>
            <person name="Sun Y."/>
            <person name="Lan Y."/>
            <person name="Juniper S.K."/>
            <person name="Young C.R."/>
            <person name="Angers B."/>
            <person name="Qian P.Y."/>
        </authorList>
    </citation>
    <scope>NUCLEOTIDE SEQUENCE</scope>
    <source>
        <strain evidence="1">R07B-5</strain>
    </source>
</reference>
<proteinExistence type="predicted"/>
<evidence type="ECO:0000313" key="1">
    <source>
        <dbReference type="EMBL" id="KAK2190622.1"/>
    </source>
</evidence>
<organism evidence="1 2">
    <name type="scientific">Ridgeia piscesae</name>
    <name type="common">Tubeworm</name>
    <dbReference type="NCBI Taxonomy" id="27915"/>
    <lineage>
        <taxon>Eukaryota</taxon>
        <taxon>Metazoa</taxon>
        <taxon>Spiralia</taxon>
        <taxon>Lophotrochozoa</taxon>
        <taxon>Annelida</taxon>
        <taxon>Polychaeta</taxon>
        <taxon>Sedentaria</taxon>
        <taxon>Canalipalpata</taxon>
        <taxon>Sabellida</taxon>
        <taxon>Siboglinidae</taxon>
        <taxon>Ridgeia</taxon>
    </lineage>
</organism>